<feature type="transmembrane region" description="Helical" evidence="10">
    <location>
        <begin position="137"/>
        <end position="158"/>
    </location>
</feature>
<feature type="transmembrane region" description="Helical" evidence="10">
    <location>
        <begin position="170"/>
        <end position="190"/>
    </location>
</feature>
<accession>A0A941JVC9</accession>
<evidence type="ECO:0000256" key="6">
    <source>
        <dbReference type="ARBA" id="ARBA00023002"/>
    </source>
</evidence>
<keyword evidence="6" id="KW-0560">Oxidoreductase</keyword>
<evidence type="ECO:0000256" key="2">
    <source>
        <dbReference type="ARBA" id="ARBA00006214"/>
    </source>
</evidence>
<dbReference type="GO" id="GO:0016491">
    <property type="term" value="F:oxidoreductase activity"/>
    <property type="evidence" value="ECO:0007669"/>
    <property type="project" value="UniProtKB-KW"/>
</dbReference>
<keyword evidence="8" id="KW-1015">Disulfide bond</keyword>
<dbReference type="SMART" id="SM00756">
    <property type="entry name" value="VKc"/>
    <property type="match status" value="1"/>
</dbReference>
<evidence type="ECO:0000313" key="12">
    <source>
        <dbReference type="EMBL" id="MBR8828730.1"/>
    </source>
</evidence>
<evidence type="ECO:0000313" key="13">
    <source>
        <dbReference type="Proteomes" id="UP000767446"/>
    </source>
</evidence>
<gene>
    <name evidence="12" type="ORF">DSM107014_12660</name>
</gene>
<keyword evidence="5 10" id="KW-1133">Transmembrane helix</keyword>
<keyword evidence="7 10" id="KW-0472">Membrane</keyword>
<feature type="transmembrane region" description="Helical" evidence="10">
    <location>
        <begin position="76"/>
        <end position="98"/>
    </location>
</feature>
<sequence>MNRRRSQPWIYDWSRTLIGAIAIIGIILTAYLTVLKLTGGEVVCSFDAASPAAGCNSVLDSAYAYPFGRSGPPLSLIGFVAYIIMAIFALGPLFVNQATNRKLRKQLENWTWLLLLAGSTAMAAFSGYLMFVMATKLHAVCYYCMGSALFSFSLLVLSIIGHNWEDLGQIFFTGIIVALITLVGALGVYANVDGPVVQSNGKIAIESPSTQPQPPVGWEITTTSGEAEIALAKHLTAVGAKKYGAFWCPHCYEQKQLFGQEAFAKINYLECDPQGEDPQTQLCVDAGIQGFPSWEVNGELYPGTQTLERLAELSGYTGPMDFKYYLPGR</sequence>
<dbReference type="GO" id="GO:0048038">
    <property type="term" value="F:quinone binding"/>
    <property type="evidence" value="ECO:0007669"/>
    <property type="project" value="UniProtKB-KW"/>
</dbReference>
<evidence type="ECO:0000256" key="8">
    <source>
        <dbReference type="ARBA" id="ARBA00023157"/>
    </source>
</evidence>
<dbReference type="AlphaFoldDB" id="A0A941JVC9"/>
<dbReference type="GO" id="GO:0016020">
    <property type="term" value="C:membrane"/>
    <property type="evidence" value="ECO:0007669"/>
    <property type="project" value="UniProtKB-SubCell"/>
</dbReference>
<name>A0A941JVC9_9CHRO</name>
<dbReference type="InterPro" id="IPR038354">
    <property type="entry name" value="VKOR_sf"/>
</dbReference>
<comment type="subcellular location">
    <subcellularLocation>
        <location evidence="1">Membrane</location>
        <topology evidence="1">Multi-pass membrane protein</topology>
    </subcellularLocation>
</comment>
<evidence type="ECO:0000256" key="5">
    <source>
        <dbReference type="ARBA" id="ARBA00022989"/>
    </source>
</evidence>
<dbReference type="Pfam" id="PF07884">
    <property type="entry name" value="VKOR"/>
    <property type="match status" value="1"/>
</dbReference>
<dbReference type="InterPro" id="IPR012932">
    <property type="entry name" value="VKOR"/>
</dbReference>
<evidence type="ECO:0000256" key="1">
    <source>
        <dbReference type="ARBA" id="ARBA00004141"/>
    </source>
</evidence>
<dbReference type="Gene3D" id="1.20.1440.130">
    <property type="entry name" value="VKOR domain"/>
    <property type="match status" value="1"/>
</dbReference>
<feature type="transmembrane region" description="Helical" evidence="10">
    <location>
        <begin position="110"/>
        <end position="131"/>
    </location>
</feature>
<dbReference type="InterPro" id="IPR044698">
    <property type="entry name" value="VKOR/LTO1"/>
</dbReference>
<evidence type="ECO:0000256" key="10">
    <source>
        <dbReference type="SAM" id="Phobius"/>
    </source>
</evidence>
<evidence type="ECO:0000256" key="9">
    <source>
        <dbReference type="ARBA" id="ARBA00023284"/>
    </source>
</evidence>
<evidence type="ECO:0000256" key="4">
    <source>
        <dbReference type="ARBA" id="ARBA00022719"/>
    </source>
</evidence>
<protein>
    <submittedName>
        <fullName evidence="12">Vitamin K epoxide reductase family protein</fullName>
    </submittedName>
</protein>
<dbReference type="PANTHER" id="PTHR34573">
    <property type="entry name" value="VKC DOMAIN-CONTAINING PROTEIN"/>
    <property type="match status" value="1"/>
</dbReference>
<evidence type="ECO:0000256" key="7">
    <source>
        <dbReference type="ARBA" id="ARBA00023136"/>
    </source>
</evidence>
<comment type="caution">
    <text evidence="12">The sequence shown here is derived from an EMBL/GenBank/DDBJ whole genome shotgun (WGS) entry which is preliminary data.</text>
</comment>
<dbReference type="Gene3D" id="3.40.30.10">
    <property type="entry name" value="Glutaredoxin"/>
    <property type="match status" value="1"/>
</dbReference>
<reference evidence="12" key="1">
    <citation type="submission" date="2021-02" db="EMBL/GenBank/DDBJ databases">
        <title>Metagenome analyses of Stigonema ocellatum DSM 106950, Chlorogloea purpurea SAG 13.99 and Gomphosphaeria aponina DSM 107014.</title>
        <authorList>
            <person name="Marter P."/>
            <person name="Huang S."/>
        </authorList>
    </citation>
    <scope>NUCLEOTIDE SEQUENCE</scope>
    <source>
        <strain evidence="12">JP213</strain>
    </source>
</reference>
<dbReference type="InterPro" id="IPR036249">
    <property type="entry name" value="Thioredoxin-like_sf"/>
</dbReference>
<feature type="domain" description="Vitamin K epoxide reductase" evidence="11">
    <location>
        <begin position="11"/>
        <end position="162"/>
    </location>
</feature>
<keyword evidence="4" id="KW-0874">Quinone</keyword>
<dbReference type="PANTHER" id="PTHR34573:SF1">
    <property type="entry name" value="VITAMIN K EPOXIDE REDUCTASE DOMAIN-CONTAINING PROTEIN"/>
    <property type="match status" value="1"/>
</dbReference>
<comment type="similarity">
    <text evidence="2">Belongs to the VKOR family.</text>
</comment>
<keyword evidence="3 10" id="KW-0812">Transmembrane</keyword>
<dbReference type="SUPFAM" id="SSF52833">
    <property type="entry name" value="Thioredoxin-like"/>
    <property type="match status" value="1"/>
</dbReference>
<evidence type="ECO:0000259" key="11">
    <source>
        <dbReference type="SMART" id="SM00756"/>
    </source>
</evidence>
<dbReference type="EMBL" id="JADQBC010000084">
    <property type="protein sequence ID" value="MBR8828730.1"/>
    <property type="molecule type" value="Genomic_DNA"/>
</dbReference>
<proteinExistence type="inferred from homology"/>
<feature type="transmembrane region" description="Helical" evidence="10">
    <location>
        <begin position="12"/>
        <end position="32"/>
    </location>
</feature>
<dbReference type="Proteomes" id="UP000767446">
    <property type="component" value="Unassembled WGS sequence"/>
</dbReference>
<organism evidence="12 13">
    <name type="scientific">Gomphosphaeria aponina SAG 52.96 = DSM 107014</name>
    <dbReference type="NCBI Taxonomy" id="1521640"/>
    <lineage>
        <taxon>Bacteria</taxon>
        <taxon>Bacillati</taxon>
        <taxon>Cyanobacteriota</taxon>
        <taxon>Cyanophyceae</taxon>
        <taxon>Oscillatoriophycideae</taxon>
        <taxon>Chroococcales</taxon>
        <taxon>Gomphosphaeriaceae</taxon>
        <taxon>Gomphosphaeria</taxon>
    </lineage>
</organism>
<keyword evidence="9" id="KW-0676">Redox-active center</keyword>
<dbReference type="CDD" id="cd12916">
    <property type="entry name" value="VKOR_1"/>
    <property type="match status" value="1"/>
</dbReference>
<evidence type="ECO:0000256" key="3">
    <source>
        <dbReference type="ARBA" id="ARBA00022692"/>
    </source>
</evidence>